<dbReference type="InterPro" id="IPR050740">
    <property type="entry name" value="Aldehyde_DH_Superfamily"/>
</dbReference>
<name>B4RDM0_PHEZH</name>
<dbReference type="InterPro" id="IPR016163">
    <property type="entry name" value="Ald_DH_C"/>
</dbReference>
<dbReference type="PROSITE" id="PS00687">
    <property type="entry name" value="ALDEHYDE_DEHYDR_GLU"/>
    <property type="match status" value="1"/>
</dbReference>
<dbReference type="Pfam" id="PF00171">
    <property type="entry name" value="Aldedh"/>
    <property type="match status" value="1"/>
</dbReference>
<dbReference type="HOGENOM" id="CLU_005391_5_1_5"/>
<dbReference type="PANTHER" id="PTHR43353:SF5">
    <property type="entry name" value="SUCCINATE-SEMIALDEHYDE DEHYDROGENASE, MITOCHONDRIAL"/>
    <property type="match status" value="1"/>
</dbReference>
<dbReference type="EMBL" id="CP000747">
    <property type="protein sequence ID" value="ACG78410.1"/>
    <property type="molecule type" value="Genomic_DNA"/>
</dbReference>
<dbReference type="Gene3D" id="3.40.309.10">
    <property type="entry name" value="Aldehyde Dehydrogenase, Chain A, domain 2"/>
    <property type="match status" value="1"/>
</dbReference>
<dbReference type="FunFam" id="3.40.605.10:FF:000005">
    <property type="entry name" value="Succinate-semialdehyde dehydrogenase I"/>
    <property type="match status" value="1"/>
</dbReference>
<dbReference type="InterPro" id="IPR015590">
    <property type="entry name" value="Aldehyde_DH_dom"/>
</dbReference>
<dbReference type="InterPro" id="IPR016161">
    <property type="entry name" value="Ald_DH/histidinol_DH"/>
</dbReference>
<evidence type="ECO:0000259" key="5">
    <source>
        <dbReference type="Pfam" id="PF00171"/>
    </source>
</evidence>
<dbReference type="RefSeq" id="WP_012522552.1">
    <property type="nucleotide sequence ID" value="NC_011144.1"/>
</dbReference>
<dbReference type="InterPro" id="IPR016162">
    <property type="entry name" value="Ald_DH_N"/>
</dbReference>
<dbReference type="InterPro" id="IPR029510">
    <property type="entry name" value="Ald_DH_CS_GLU"/>
</dbReference>
<dbReference type="Gene3D" id="3.40.605.10">
    <property type="entry name" value="Aldehyde Dehydrogenase, Chain A, domain 1"/>
    <property type="match status" value="1"/>
</dbReference>
<evidence type="ECO:0000256" key="4">
    <source>
        <dbReference type="RuleBase" id="RU003345"/>
    </source>
</evidence>
<dbReference type="CDD" id="cd07103">
    <property type="entry name" value="ALDH_F5_SSADH_GabD"/>
    <property type="match status" value="1"/>
</dbReference>
<dbReference type="GO" id="GO:0005829">
    <property type="term" value="C:cytosol"/>
    <property type="evidence" value="ECO:0007669"/>
    <property type="project" value="TreeGrafter"/>
</dbReference>
<gene>
    <name evidence="6" type="primary">gabD</name>
    <name evidence="6" type="ordered locus">PHZ_c1999</name>
</gene>
<keyword evidence="7" id="KW-1185">Reference proteome</keyword>
<dbReference type="SUPFAM" id="SSF53720">
    <property type="entry name" value="ALDH-like"/>
    <property type="match status" value="1"/>
</dbReference>
<accession>B4RDM0</accession>
<dbReference type="STRING" id="450851.PHZ_c1999"/>
<evidence type="ECO:0000256" key="1">
    <source>
        <dbReference type="ARBA" id="ARBA00009986"/>
    </source>
</evidence>
<dbReference type="GO" id="GO:0004777">
    <property type="term" value="F:succinate-semialdehyde dehydrogenase (NAD+) activity"/>
    <property type="evidence" value="ECO:0007669"/>
    <property type="project" value="TreeGrafter"/>
</dbReference>
<keyword evidence="2 4" id="KW-0560">Oxidoreductase</keyword>
<reference evidence="6 7" key="1">
    <citation type="journal article" date="2008" name="BMC Genomics">
        <title>Complete genome of Phenylobacterium zucineum - a novel facultative intracellular bacterium isolated from human erythroleukemia cell line K562.</title>
        <authorList>
            <person name="Luo Y."/>
            <person name="Xu X."/>
            <person name="Ding Z."/>
            <person name="Liu Z."/>
            <person name="Zhang B."/>
            <person name="Yan Z."/>
            <person name="Sun J."/>
            <person name="Hu S."/>
            <person name="Hu X."/>
        </authorList>
    </citation>
    <scope>NUCLEOTIDE SEQUENCE [LARGE SCALE GENOMIC DNA]</scope>
    <source>
        <strain evidence="6 7">HLK1</strain>
    </source>
</reference>
<evidence type="ECO:0000256" key="2">
    <source>
        <dbReference type="ARBA" id="ARBA00023002"/>
    </source>
</evidence>
<dbReference type="FunFam" id="3.40.309.10:FF:000004">
    <property type="entry name" value="Succinate-semialdehyde dehydrogenase I"/>
    <property type="match status" value="1"/>
</dbReference>
<dbReference type="AlphaFoldDB" id="B4RDM0"/>
<comment type="similarity">
    <text evidence="1 4">Belongs to the aldehyde dehydrogenase family.</text>
</comment>
<dbReference type="NCBIfam" id="TIGR01780">
    <property type="entry name" value="SSADH"/>
    <property type="match status" value="1"/>
</dbReference>
<dbReference type="PANTHER" id="PTHR43353">
    <property type="entry name" value="SUCCINATE-SEMIALDEHYDE DEHYDROGENASE, MITOCHONDRIAL"/>
    <property type="match status" value="1"/>
</dbReference>
<dbReference type="KEGG" id="pzu:PHZ_c1999"/>
<protein>
    <submittedName>
        <fullName evidence="6">Succinate-semialdehyde dehydrogenase</fullName>
    </submittedName>
</protein>
<dbReference type="InterPro" id="IPR010102">
    <property type="entry name" value="Succ_semiAld_DH"/>
</dbReference>
<dbReference type="eggNOG" id="COG1012">
    <property type="taxonomic scope" value="Bacteria"/>
</dbReference>
<sequence length="496" mass="51777">MTAAAPRTDEAARLSLRRPDLLREAALIDGRWVSGASQLDVLNPATGRVLAHAPRLGRAEAEAAVAAAASAFPAWRALGAKARAEILKRWHGLILLHAEDLARLMTAEQGKPLAEARGEVAYAASFIEWFAEEARRVYGVTIPGHLPDKRLVVTHEPVGVVGAITPWNFPAAMITRKVGPALAVGCTVVLKPSELTPFSAFALGVLAQEAGVPPGVLNILTGDAPEIGAVLTTDPRVRKFTFTGSTAVGKMLAARCAGTVKRVSLELGGNAPLIVFDDADLDAAVAGAMASKFRNTGQTCVCANRIYVQAGVYDAFADRLTAAAAALVAGDGLAGETQQGPLIDARALEKVEAHVADALARGAVARIGGARLDGAGAFFAPTVLCDVPPDALLCREETFGPVAGLVRFEDEAEVVRLANDTAAGLAAYLFTRDSARAWRIGEALQYGMVGVNTGLISTEVAPFGGVKESGLGREGSLYGVRDYIETKSLCFHVDAA</sequence>
<evidence type="ECO:0000256" key="3">
    <source>
        <dbReference type="PROSITE-ProRule" id="PRU10007"/>
    </source>
</evidence>
<dbReference type="InterPro" id="IPR016160">
    <property type="entry name" value="Ald_DH_CS_CYS"/>
</dbReference>
<evidence type="ECO:0000313" key="7">
    <source>
        <dbReference type="Proteomes" id="UP000001868"/>
    </source>
</evidence>
<dbReference type="Proteomes" id="UP000001868">
    <property type="component" value="Chromosome"/>
</dbReference>
<dbReference type="GO" id="GO:0009450">
    <property type="term" value="P:gamma-aminobutyric acid catabolic process"/>
    <property type="evidence" value="ECO:0007669"/>
    <property type="project" value="InterPro"/>
</dbReference>
<feature type="domain" description="Aldehyde dehydrogenase" evidence="5">
    <location>
        <begin position="32"/>
        <end position="488"/>
    </location>
</feature>
<feature type="active site" evidence="3">
    <location>
        <position position="266"/>
    </location>
</feature>
<organism evidence="6 7">
    <name type="scientific">Phenylobacterium zucineum (strain HLK1)</name>
    <dbReference type="NCBI Taxonomy" id="450851"/>
    <lineage>
        <taxon>Bacteria</taxon>
        <taxon>Pseudomonadati</taxon>
        <taxon>Pseudomonadota</taxon>
        <taxon>Alphaproteobacteria</taxon>
        <taxon>Caulobacterales</taxon>
        <taxon>Caulobacteraceae</taxon>
        <taxon>Phenylobacterium</taxon>
    </lineage>
</organism>
<evidence type="ECO:0000313" key="6">
    <source>
        <dbReference type="EMBL" id="ACG78410.1"/>
    </source>
</evidence>
<proteinExistence type="inferred from homology"/>
<dbReference type="PROSITE" id="PS00070">
    <property type="entry name" value="ALDEHYDE_DEHYDR_CYS"/>
    <property type="match status" value="1"/>
</dbReference>